<feature type="transmembrane region" description="Helical" evidence="1">
    <location>
        <begin position="539"/>
        <end position="559"/>
    </location>
</feature>
<dbReference type="Proteomes" id="UP000244005">
    <property type="component" value="Unassembled WGS sequence"/>
</dbReference>
<dbReference type="PROSITE" id="PS50275">
    <property type="entry name" value="SAC"/>
    <property type="match status" value="1"/>
</dbReference>
<dbReference type="OrthoDB" id="405996at2759"/>
<dbReference type="AlphaFoldDB" id="A0A2R6X8Y2"/>
<evidence type="ECO:0000259" key="2">
    <source>
        <dbReference type="PROSITE" id="PS50275"/>
    </source>
</evidence>
<dbReference type="OMA" id="ITKAQPV"/>
<protein>
    <recommendedName>
        <fullName evidence="2">SAC domain-containing protein</fullName>
    </recommendedName>
</protein>
<proteinExistence type="predicted"/>
<dbReference type="GO" id="GO:0046856">
    <property type="term" value="P:phosphatidylinositol dephosphorylation"/>
    <property type="evidence" value="ECO:0000318"/>
    <property type="project" value="GO_Central"/>
</dbReference>
<dbReference type="PANTHER" id="PTHR45662:SF2">
    <property type="entry name" value="PHOSPHATIDYLINOSITOL-3-PHOSPHATASE SAC1"/>
    <property type="match status" value="1"/>
</dbReference>
<feature type="transmembrane region" description="Helical" evidence="1">
    <location>
        <begin position="571"/>
        <end position="590"/>
    </location>
</feature>
<name>A0A2R6X8Y2_MARPO</name>
<dbReference type="GO" id="GO:0043812">
    <property type="term" value="F:phosphatidylinositol-4-phosphate phosphatase activity"/>
    <property type="evidence" value="ECO:0000318"/>
    <property type="project" value="GO_Central"/>
</dbReference>
<gene>
    <name evidence="3" type="ORF">MARPO_0029s0078</name>
</gene>
<dbReference type="PANTHER" id="PTHR45662">
    <property type="entry name" value="PHOSPHATIDYLINOSITIDE PHOSPHATASE SAC1"/>
    <property type="match status" value="1"/>
</dbReference>
<keyword evidence="1" id="KW-0812">Transmembrane</keyword>
<evidence type="ECO:0000256" key="1">
    <source>
        <dbReference type="SAM" id="Phobius"/>
    </source>
</evidence>
<keyword evidence="1" id="KW-0472">Membrane</keyword>
<keyword evidence="1" id="KW-1133">Transmembrane helix</keyword>
<dbReference type="GO" id="GO:0005783">
    <property type="term" value="C:endoplasmic reticulum"/>
    <property type="evidence" value="ECO:0000318"/>
    <property type="project" value="GO_Central"/>
</dbReference>
<sequence length="605" mass="68328">MNHSSDKVGNHVREMGVFGGDPKLCDRMRLWELPDQVIFEPTDAHTSRFLSINRESGDLEWLGQLPTSAGGHSTRPISIFGLVGVVRLLAGTYALVVTGRRCVGAYRGSPVYLITSMKFLCCNSVLKLQTPQEKRDEANFAHLLKAVEATPGLYFSYEVDLTLNAQRAHDLADQRVSQPLWKQADPRFLWNKHLLEELIENKMEPYILPVIQGSFQHFIVEVRDKPVSVVLLSRRCIRRIGTRMWRRGADLEGHVANFVETEQVLDAEGYTASYVQVRGSIPILWEQIVDLTYKPKIKTIQLDETPKVVERHFRDLQQRYGSVIALDLINQHGSEGVLSEAFGGAMQNICSDTLRYIPFDFHMICGHIHFERLSQLYDQIKDSHIEQGYYLSSSGKRLGEQKGVVRTNCVDCLDRTNVTQSLLGRISLETQLVQIGVFKPTELISQNLDFDEKYKVLWANHGDDISIQYSGTQALKGDFVRYGKRTFQGLIQDGFNALARYFYNNFTDGIRQDAMDLIVGHYTVSRSNPSPFELSGLEAIAYFPLASALIVTGATLTTLSLRQVGEDAYQFLFSVLWAGVTAGVAALVRINGRQFCSRPRLCKLF</sequence>
<reference evidence="4" key="1">
    <citation type="journal article" date="2017" name="Cell">
        <title>Insights into land plant evolution garnered from the Marchantia polymorpha genome.</title>
        <authorList>
            <person name="Bowman J.L."/>
            <person name="Kohchi T."/>
            <person name="Yamato K.T."/>
            <person name="Jenkins J."/>
            <person name="Shu S."/>
            <person name="Ishizaki K."/>
            <person name="Yamaoka S."/>
            <person name="Nishihama R."/>
            <person name="Nakamura Y."/>
            <person name="Berger F."/>
            <person name="Adam C."/>
            <person name="Aki S.S."/>
            <person name="Althoff F."/>
            <person name="Araki T."/>
            <person name="Arteaga-Vazquez M.A."/>
            <person name="Balasubrmanian S."/>
            <person name="Barry K."/>
            <person name="Bauer D."/>
            <person name="Boehm C.R."/>
            <person name="Briginshaw L."/>
            <person name="Caballero-Perez J."/>
            <person name="Catarino B."/>
            <person name="Chen F."/>
            <person name="Chiyoda S."/>
            <person name="Chovatia M."/>
            <person name="Davies K.M."/>
            <person name="Delmans M."/>
            <person name="Demura T."/>
            <person name="Dierschke T."/>
            <person name="Dolan L."/>
            <person name="Dorantes-Acosta A.E."/>
            <person name="Eklund D.M."/>
            <person name="Florent S.N."/>
            <person name="Flores-Sandoval E."/>
            <person name="Fujiyama A."/>
            <person name="Fukuzawa H."/>
            <person name="Galik B."/>
            <person name="Grimanelli D."/>
            <person name="Grimwood J."/>
            <person name="Grossniklaus U."/>
            <person name="Hamada T."/>
            <person name="Haseloff J."/>
            <person name="Hetherington A.J."/>
            <person name="Higo A."/>
            <person name="Hirakawa Y."/>
            <person name="Hundley H.N."/>
            <person name="Ikeda Y."/>
            <person name="Inoue K."/>
            <person name="Inoue S.I."/>
            <person name="Ishida S."/>
            <person name="Jia Q."/>
            <person name="Kakita M."/>
            <person name="Kanazawa T."/>
            <person name="Kawai Y."/>
            <person name="Kawashima T."/>
            <person name="Kennedy M."/>
            <person name="Kinose K."/>
            <person name="Kinoshita T."/>
            <person name="Kohara Y."/>
            <person name="Koide E."/>
            <person name="Komatsu K."/>
            <person name="Kopischke S."/>
            <person name="Kubo M."/>
            <person name="Kyozuka J."/>
            <person name="Lagercrantz U."/>
            <person name="Lin S.S."/>
            <person name="Lindquist E."/>
            <person name="Lipzen A.M."/>
            <person name="Lu C.W."/>
            <person name="De Luna E."/>
            <person name="Martienssen R.A."/>
            <person name="Minamino N."/>
            <person name="Mizutani M."/>
            <person name="Mizutani M."/>
            <person name="Mochizuki N."/>
            <person name="Monte I."/>
            <person name="Mosher R."/>
            <person name="Nagasaki H."/>
            <person name="Nakagami H."/>
            <person name="Naramoto S."/>
            <person name="Nishitani K."/>
            <person name="Ohtani M."/>
            <person name="Okamoto T."/>
            <person name="Okumura M."/>
            <person name="Phillips J."/>
            <person name="Pollak B."/>
            <person name="Reinders A."/>
            <person name="Rovekamp M."/>
            <person name="Sano R."/>
            <person name="Sawa S."/>
            <person name="Schmid M.W."/>
            <person name="Shirakawa M."/>
            <person name="Solano R."/>
            <person name="Spunde A."/>
            <person name="Suetsugu N."/>
            <person name="Sugano S."/>
            <person name="Sugiyama A."/>
            <person name="Sun R."/>
            <person name="Suzuki Y."/>
            <person name="Takenaka M."/>
            <person name="Takezawa D."/>
            <person name="Tomogane H."/>
            <person name="Tsuzuki M."/>
            <person name="Ueda T."/>
            <person name="Umeda M."/>
            <person name="Ward J.M."/>
            <person name="Watanabe Y."/>
            <person name="Yazaki K."/>
            <person name="Yokoyama R."/>
            <person name="Yoshitake Y."/>
            <person name="Yotsui I."/>
            <person name="Zachgo S."/>
            <person name="Schmutz J."/>
        </authorList>
    </citation>
    <scope>NUCLEOTIDE SEQUENCE [LARGE SCALE GENOMIC DNA]</scope>
    <source>
        <strain evidence="4">Tak-1</strain>
    </source>
</reference>
<dbReference type="EMBL" id="KZ772701">
    <property type="protein sequence ID" value="PTQ42549.1"/>
    <property type="molecule type" value="Genomic_DNA"/>
</dbReference>
<dbReference type="Gramene" id="Mp1g01680.1">
    <property type="protein sequence ID" value="Mp1g01680.1.cds"/>
    <property type="gene ID" value="Mp1g01680"/>
</dbReference>
<accession>A0A2R6X8Y2</accession>
<organism evidence="3 4">
    <name type="scientific">Marchantia polymorpha</name>
    <name type="common">Common liverwort</name>
    <name type="synonym">Marchantia aquatica</name>
    <dbReference type="NCBI Taxonomy" id="3197"/>
    <lineage>
        <taxon>Eukaryota</taxon>
        <taxon>Viridiplantae</taxon>
        <taxon>Streptophyta</taxon>
        <taxon>Embryophyta</taxon>
        <taxon>Marchantiophyta</taxon>
        <taxon>Marchantiopsida</taxon>
        <taxon>Marchantiidae</taxon>
        <taxon>Marchantiales</taxon>
        <taxon>Marchantiaceae</taxon>
        <taxon>Marchantia</taxon>
    </lineage>
</organism>
<keyword evidence="4" id="KW-1185">Reference proteome</keyword>
<dbReference type="InterPro" id="IPR002013">
    <property type="entry name" value="SAC_dom"/>
</dbReference>
<evidence type="ECO:0000313" key="3">
    <source>
        <dbReference type="EMBL" id="PTQ42549.1"/>
    </source>
</evidence>
<evidence type="ECO:0000313" key="4">
    <source>
        <dbReference type="Proteomes" id="UP000244005"/>
    </source>
</evidence>
<feature type="domain" description="SAC" evidence="2">
    <location>
        <begin position="144"/>
        <end position="471"/>
    </location>
</feature>
<dbReference type="Pfam" id="PF02383">
    <property type="entry name" value="Syja_N"/>
    <property type="match status" value="1"/>
</dbReference>